<comment type="cofactor">
    <cofactor evidence="2">
        <name>Mg(2+)</name>
        <dbReference type="ChEBI" id="CHEBI:18420"/>
    </cofactor>
</comment>
<keyword evidence="10 37" id="KW-0808">Transferase</keyword>
<evidence type="ECO:0000313" key="43">
    <source>
        <dbReference type="EMBL" id="MXQ87739.1"/>
    </source>
</evidence>
<comment type="similarity">
    <text evidence="7 37">Belongs to the CDP-alcohol phosphatidyltransferase class-I family.</text>
</comment>
<dbReference type="PANTHER" id="PTHR21625">
    <property type="entry name" value="NYD-SP28 PROTEIN"/>
    <property type="match status" value="1"/>
</dbReference>
<organism evidence="43 44">
    <name type="scientific">Bos mutus</name>
    <name type="common">wild yak</name>
    <dbReference type="NCBI Taxonomy" id="72004"/>
    <lineage>
        <taxon>Eukaryota</taxon>
        <taxon>Metazoa</taxon>
        <taxon>Chordata</taxon>
        <taxon>Craniata</taxon>
        <taxon>Vertebrata</taxon>
        <taxon>Euteleostomi</taxon>
        <taxon>Mammalia</taxon>
        <taxon>Eutheria</taxon>
        <taxon>Laurasiatheria</taxon>
        <taxon>Artiodactyla</taxon>
        <taxon>Ruminantia</taxon>
        <taxon>Pecora</taxon>
        <taxon>Bovidae</taxon>
        <taxon>Bovinae</taxon>
        <taxon>Bos</taxon>
    </lineage>
</organism>
<evidence type="ECO:0000256" key="14">
    <source>
        <dbReference type="ARBA" id="ARBA00022842"/>
    </source>
</evidence>
<keyword evidence="22 40" id="KW-0472">Membrane</keyword>
<evidence type="ECO:0000256" key="22">
    <source>
        <dbReference type="ARBA" id="ARBA00023136"/>
    </source>
</evidence>
<evidence type="ECO:0000256" key="9">
    <source>
        <dbReference type="ARBA" id="ARBA00022516"/>
    </source>
</evidence>
<evidence type="ECO:0000256" key="1">
    <source>
        <dbReference type="ARBA" id="ARBA00001936"/>
    </source>
</evidence>
<evidence type="ECO:0000256" key="37">
    <source>
        <dbReference type="RuleBase" id="RU003750"/>
    </source>
</evidence>
<comment type="pathway">
    <text evidence="28">Phospholipid metabolism; phosphatidylethanolamine biosynthesis; phosphatidylethanolamine from ethanolamine: step 3/3.</text>
</comment>
<evidence type="ECO:0000256" key="24">
    <source>
        <dbReference type="ARBA" id="ARBA00023211"/>
    </source>
</evidence>
<feature type="coiled-coil region" evidence="38">
    <location>
        <begin position="1056"/>
        <end position="1086"/>
    </location>
</feature>
<evidence type="ECO:0000256" key="38">
    <source>
        <dbReference type="SAM" id="Coils"/>
    </source>
</evidence>
<evidence type="ECO:0000256" key="20">
    <source>
        <dbReference type="ARBA" id="ARBA00023069"/>
    </source>
</evidence>
<dbReference type="PANTHER" id="PTHR21625:SF1">
    <property type="entry name" value="DYNEIN REGULATORY COMPLEX PROTEIN 1"/>
    <property type="match status" value="1"/>
</dbReference>
<evidence type="ECO:0000256" key="30">
    <source>
        <dbReference type="ARBA" id="ARBA00046115"/>
    </source>
</evidence>
<keyword evidence="24" id="KW-0464">Manganese</keyword>
<evidence type="ECO:0000256" key="8">
    <source>
        <dbReference type="ARBA" id="ARBA00013815"/>
    </source>
</evidence>
<dbReference type="InterPro" id="IPR000462">
    <property type="entry name" value="CDP-OH_P_trans"/>
</dbReference>
<comment type="similarity">
    <text evidence="6">Belongs to the DRC1 family.</text>
</comment>
<evidence type="ECO:0000256" key="13">
    <source>
        <dbReference type="ARBA" id="ARBA00022824"/>
    </source>
</evidence>
<evidence type="ECO:0000256" key="5">
    <source>
        <dbReference type="ARBA" id="ARBA00005189"/>
    </source>
</evidence>
<evidence type="ECO:0000256" key="6">
    <source>
        <dbReference type="ARBA" id="ARBA00009688"/>
    </source>
</evidence>
<protein>
    <recommendedName>
        <fullName evidence="8">Dynein regulatory complex protein 1</fullName>
        <ecNumber evidence="29">2.7.8.1</ecNumber>
    </recommendedName>
    <alternativeName>
        <fullName evidence="27">Coiled-coil domain-containing protein 164</fullName>
    </alternativeName>
    <alternativeName>
        <fullName evidence="35">Ethanolaminephosphotransferase 1</fullName>
    </alternativeName>
    <alternativeName>
        <fullName evidence="36">Selenoprotein I</fullName>
    </alternativeName>
</protein>
<keyword evidence="11 40" id="KW-0812">Transmembrane</keyword>
<feature type="coiled-coil region" evidence="38">
    <location>
        <begin position="735"/>
        <end position="776"/>
    </location>
</feature>
<evidence type="ECO:0000256" key="2">
    <source>
        <dbReference type="ARBA" id="ARBA00001946"/>
    </source>
</evidence>
<evidence type="ECO:0000256" key="25">
    <source>
        <dbReference type="ARBA" id="ARBA00023264"/>
    </source>
</evidence>
<feature type="transmembrane region" description="Helical" evidence="40">
    <location>
        <begin position="291"/>
        <end position="310"/>
    </location>
</feature>
<keyword evidence="14" id="KW-0460">Magnesium</keyword>
<dbReference type="InterPro" id="IPR043130">
    <property type="entry name" value="CDP-OH_PTrfase_TM_dom"/>
</dbReference>
<sequence>MASYEYVSPEQLAGFDKYKYSAVDTNPLSLYVMHPFWNTVVKVFPTWLAPNLITFSGFLLVVFNFLLLAYFDPDFYASAPGHKHVPDWVWIVVGILNFMAYTLDGVDGKQARRTNSSSPLGELFDHGLDSWSCVYFVVTVYSIFGRGSSGVSVFLLYLLLWVVLFSFILSHWEKYNTGILFLPWGYDISQVTISFVYIVTAVVGVEAWYEPFLFNFLYRDLFTAMIFGCALCVTLPMSLLNFFRSYKNNTLKHNSVYEAVVPFFSPCLLFILSTAWILLSPSDILELHPRVFYLMVGTAFANSTCQLIVCQMSSTRCPTLNWLLLPLFVIVMVVNVGVTPYVESILLFTLTAAFTLAHIHYGVRVSAVLKCIVRKAHICHWYRYVTCWQTVALGYMSSYSGDKNPATDGEVMAQDLEELAERIQARRLRIAARLEARRREALGEYLDGKKERLLKQVIKDLKQEKLAKLLLCGTELVTNIQVAADIREIHRRVEEEEIKRQRLEKLENEVKTSQDKFDEITVKWEEGKQRRIPQELWEMLNAQQVHCAGLIEDKNKLISELQQARAWPWELKMKDDQYVKDLKKQSDDICLLLERMEEQVKNVMKTFRQELQNIEKAFEVERQELLTSNKKKWERALQAHNAKELEYLMNRIKKVEDYEKQLNKQRIWDCEEYNTIKIKLEQDVQVFSFLFSLLQKLREVISICESALDVAPDKCCVEDSSVTLLNKRLPLGGLHDVLNNLRSKYNKQVKQFQEENQSLTSDYKRLVLQFKELQKAMRHFALIDDKRFREIWLMNEEEAKDLINRAFDVDRIISTHHLGLPWMAPDFWFLKNVGPISQQQQKSATQILEEVLMEAEKEGADEDSSESETYLDLPKQVSARTTRKILMLLCDESGFLIESKLLSLLLPLEKNECYLLRLDAVFSALGIENEDDLYKLVNFFLKYQTHHSPSSQEPLDLRAEKERSLVDGKSQEKEPPPSPKLIHPNDVLKILEAFVMSLRKPRDFWVPVKLLKAVRDDSKDSEYWEALTTVIPATTLNLWDALYTALEKYHLVLTQRAELLIENSSLERQNTELQQLLQQYLDTKINSELQVPPTQVFRVPTK</sequence>
<comment type="subunit">
    <text evidence="31">Component of the nexin-dynein regulatory complex (N-DRC). Interacts with CCDC65/DRC2, DRC3, GAS8/DRC4 and TCTE1/DRC5.</text>
</comment>
<evidence type="ECO:0000256" key="33">
    <source>
        <dbReference type="ARBA" id="ARBA00052094"/>
    </source>
</evidence>
<keyword evidence="15" id="KW-0282">Flagellum</keyword>
<evidence type="ECO:0000256" key="31">
    <source>
        <dbReference type="ARBA" id="ARBA00046545"/>
    </source>
</evidence>
<dbReference type="InterPro" id="IPR048254">
    <property type="entry name" value="CDP_ALCOHOL_P_TRANSF_CS"/>
</dbReference>
<comment type="function">
    <text evidence="30">Component of the nexin-dynein regulatory complex (N-DRC) a key regulator of ciliary/flagellar motility which maintains the alignment and integrity of the distal axoneme and regulates microtubule sliding in motile axonemes. Plays a critical role in the assembly of N-DRC and also stabilizes the assembly of multiple inner dynein arms and radial spokes. Coassembles with CCDC65/DRC2 to form a central scaffold needed for assembly of the N-DRC and its attachment to the outer doublet microtubules.</text>
</comment>
<dbReference type="PROSITE" id="PS00379">
    <property type="entry name" value="CDP_ALCOHOL_P_TRANSF"/>
    <property type="match status" value="1"/>
</dbReference>
<feature type="transmembrane region" description="Helical" evidence="40">
    <location>
        <begin position="255"/>
        <end position="279"/>
    </location>
</feature>
<keyword evidence="21" id="KW-0443">Lipid metabolism</keyword>
<evidence type="ECO:0000256" key="32">
    <source>
        <dbReference type="ARBA" id="ARBA00048120"/>
    </source>
</evidence>
<evidence type="ECO:0000256" key="4">
    <source>
        <dbReference type="ARBA" id="ARBA00004611"/>
    </source>
</evidence>
<evidence type="ECO:0000256" key="10">
    <source>
        <dbReference type="ARBA" id="ARBA00022679"/>
    </source>
</evidence>
<evidence type="ECO:0000256" key="12">
    <source>
        <dbReference type="ARBA" id="ARBA00022723"/>
    </source>
</evidence>
<evidence type="ECO:0000256" key="3">
    <source>
        <dbReference type="ARBA" id="ARBA00004477"/>
    </source>
</evidence>
<keyword evidence="17 40" id="KW-1133">Transmembrane helix</keyword>
<dbReference type="Pfam" id="PF01066">
    <property type="entry name" value="CDP-OH_P_transf"/>
    <property type="match status" value="1"/>
</dbReference>
<evidence type="ECO:0000313" key="44">
    <source>
        <dbReference type="Proteomes" id="UP000322234"/>
    </source>
</evidence>
<evidence type="ECO:0000256" key="21">
    <source>
        <dbReference type="ARBA" id="ARBA00023098"/>
    </source>
</evidence>
<keyword evidence="13" id="KW-0256">Endoplasmic reticulum</keyword>
<keyword evidence="20" id="KW-0969">Cilium</keyword>
<feature type="transmembrane region" description="Helical" evidence="40">
    <location>
        <begin position="88"/>
        <end position="106"/>
    </location>
</feature>
<evidence type="ECO:0000256" key="29">
    <source>
        <dbReference type="ARBA" id="ARBA00038986"/>
    </source>
</evidence>
<evidence type="ECO:0000256" key="36">
    <source>
        <dbReference type="ARBA" id="ARBA00083013"/>
    </source>
</evidence>
<evidence type="ECO:0000256" key="23">
    <source>
        <dbReference type="ARBA" id="ARBA00023209"/>
    </source>
</evidence>
<proteinExistence type="inferred from homology"/>
<feature type="coiled-coil region" evidence="38">
    <location>
        <begin position="579"/>
        <end position="624"/>
    </location>
</feature>
<evidence type="ECO:0000256" key="35">
    <source>
        <dbReference type="ARBA" id="ARBA00070294"/>
    </source>
</evidence>
<feature type="compositionally biased region" description="Basic and acidic residues" evidence="39">
    <location>
        <begin position="955"/>
        <end position="975"/>
    </location>
</feature>
<keyword evidence="23" id="KW-0594">Phospholipid biosynthesis</keyword>
<comment type="catalytic activity">
    <reaction evidence="33">
        <text>1-O-alkyl-2-acyl-sn-glycerol + CDP-ethanolamine = a 1-O-alkyl-2-acyl-sn-glycero-3-phosphoethanolamine + CMP + H(+)</text>
        <dbReference type="Rhea" id="RHEA:36187"/>
        <dbReference type="ChEBI" id="CHEBI:15378"/>
        <dbReference type="ChEBI" id="CHEBI:52595"/>
        <dbReference type="ChEBI" id="CHEBI:57876"/>
        <dbReference type="ChEBI" id="CHEBI:60377"/>
        <dbReference type="ChEBI" id="CHEBI:60520"/>
    </reaction>
    <physiologicalReaction direction="left-to-right" evidence="33">
        <dbReference type="Rhea" id="RHEA:36188"/>
    </physiologicalReaction>
</comment>
<name>A0A6B0RC51_9CETA</name>
<evidence type="ECO:0000256" key="11">
    <source>
        <dbReference type="ARBA" id="ARBA00022692"/>
    </source>
</evidence>
<keyword evidence="12" id="KW-0479">Metal-binding</keyword>
<dbReference type="Gene3D" id="1.20.120.1760">
    <property type="match status" value="1"/>
</dbReference>
<keyword evidence="9" id="KW-0444">Lipid biosynthesis</keyword>
<evidence type="ECO:0000256" key="15">
    <source>
        <dbReference type="ARBA" id="ARBA00022846"/>
    </source>
</evidence>
<feature type="transmembrane region" description="Helical" evidence="40">
    <location>
        <begin position="150"/>
        <end position="170"/>
    </location>
</feature>
<keyword evidence="26" id="KW-0966">Cell projection</keyword>
<dbReference type="GO" id="GO:0005858">
    <property type="term" value="C:axonemal dynein complex"/>
    <property type="evidence" value="ECO:0007669"/>
    <property type="project" value="InterPro"/>
</dbReference>
<feature type="transmembrane region" description="Helical" evidence="40">
    <location>
        <begin position="47"/>
        <end position="68"/>
    </location>
</feature>
<dbReference type="GO" id="GO:0060285">
    <property type="term" value="P:cilium-dependent cell motility"/>
    <property type="evidence" value="ECO:0007669"/>
    <property type="project" value="TreeGrafter"/>
</dbReference>
<keyword evidence="18" id="KW-0007">Acetylation</keyword>
<dbReference type="Proteomes" id="UP000322234">
    <property type="component" value="Unassembled WGS sequence"/>
</dbReference>
<comment type="caution">
    <text evidence="43">The sequence shown here is derived from an EMBL/GenBank/DDBJ whole genome shotgun (WGS) entry which is preliminary data.</text>
</comment>
<evidence type="ECO:0000256" key="34">
    <source>
        <dbReference type="ARBA" id="ARBA00059224"/>
    </source>
</evidence>
<dbReference type="Pfam" id="PF14772">
    <property type="entry name" value="NYD-SP28"/>
    <property type="match status" value="1"/>
</dbReference>
<accession>A0A6B0RC51</accession>
<dbReference type="InterPro" id="IPR039505">
    <property type="entry name" value="DRC1/2_N"/>
</dbReference>
<comment type="catalytic activity">
    <reaction evidence="32">
        <text>CDP-ethanolamine + a 1,2-diacyl-sn-glycerol = a 1,2-diacyl-sn-glycero-3-phosphoethanolamine + CMP + H(+)</text>
        <dbReference type="Rhea" id="RHEA:32943"/>
        <dbReference type="ChEBI" id="CHEBI:15378"/>
        <dbReference type="ChEBI" id="CHEBI:17815"/>
        <dbReference type="ChEBI" id="CHEBI:57876"/>
        <dbReference type="ChEBI" id="CHEBI:60377"/>
        <dbReference type="ChEBI" id="CHEBI:64612"/>
        <dbReference type="EC" id="2.7.8.1"/>
    </reaction>
    <physiologicalReaction direction="left-to-right" evidence="32">
        <dbReference type="Rhea" id="RHEA:32944"/>
    </physiologicalReaction>
</comment>
<feature type="coiled-coil region" evidence="38">
    <location>
        <begin position="486"/>
        <end position="523"/>
    </location>
</feature>
<dbReference type="AlphaFoldDB" id="A0A6B0RC51"/>
<evidence type="ECO:0000256" key="16">
    <source>
        <dbReference type="ARBA" id="ARBA00022933"/>
    </source>
</evidence>
<dbReference type="InterPro" id="IPR029440">
    <property type="entry name" value="DRC1_C"/>
</dbReference>
<keyword evidence="44" id="KW-1185">Reference proteome</keyword>
<dbReference type="GO" id="GO:0004307">
    <property type="term" value="F:ethanolaminephosphotransferase activity"/>
    <property type="evidence" value="ECO:0007669"/>
    <property type="project" value="UniProtKB-EC"/>
</dbReference>
<feature type="transmembrane region" description="Helical" evidence="40">
    <location>
        <begin position="127"/>
        <end position="144"/>
    </location>
</feature>
<comment type="function">
    <text evidence="34">Ethanolaminephosphotransferase that catalyzes the transfer of phosphoethanolamine (PE) from CDP-ethanolamine to lipid acceptors, the final step in the synthesis of PE via the 'Kennedy' pathway. PE is the second most abundant phospholipid of membranes in mammals and is involved in various membrane-related cellular processes. The enzyme is critical for the synthesis of several PE species and also catalyzes the synthesis of plasmanyl-PE, a lipid required for proper myelination and neurodevelopment, from 1-alkyl-2-acylglycerol.</text>
</comment>
<evidence type="ECO:0000256" key="40">
    <source>
        <dbReference type="SAM" id="Phobius"/>
    </source>
</evidence>
<dbReference type="FunFam" id="1.20.120.1760:FF:000006">
    <property type="entry name" value="Putative ethanolaminephosphotransferase 1"/>
    <property type="match status" value="1"/>
</dbReference>
<feature type="transmembrane region" description="Helical" evidence="40">
    <location>
        <begin position="221"/>
        <end position="243"/>
    </location>
</feature>
<dbReference type="GO" id="GO:0070286">
    <property type="term" value="P:axonemal dynein complex assembly"/>
    <property type="evidence" value="ECO:0007669"/>
    <property type="project" value="InterPro"/>
</dbReference>
<evidence type="ECO:0000256" key="26">
    <source>
        <dbReference type="ARBA" id="ARBA00023273"/>
    </source>
</evidence>
<dbReference type="GO" id="GO:0008654">
    <property type="term" value="P:phospholipid biosynthetic process"/>
    <property type="evidence" value="ECO:0007669"/>
    <property type="project" value="UniProtKB-KW"/>
</dbReference>
<evidence type="ECO:0000256" key="7">
    <source>
        <dbReference type="ARBA" id="ARBA00010441"/>
    </source>
</evidence>
<dbReference type="EMBL" id="VBQZ03000040">
    <property type="protein sequence ID" value="MXQ87739.1"/>
    <property type="molecule type" value="Genomic_DNA"/>
</dbReference>
<evidence type="ECO:0000256" key="19">
    <source>
        <dbReference type="ARBA" id="ARBA00023054"/>
    </source>
</evidence>
<feature type="region of interest" description="Disordered" evidence="39">
    <location>
        <begin position="947"/>
        <end position="981"/>
    </location>
</feature>
<keyword evidence="16" id="KW-0712">Selenocysteine</keyword>
<dbReference type="GO" id="GO:0046872">
    <property type="term" value="F:metal ion binding"/>
    <property type="evidence" value="ECO:0007669"/>
    <property type="project" value="UniProtKB-KW"/>
</dbReference>
<feature type="domain" description="Dynein regulatory complex protein 1 C-terminal" evidence="42">
    <location>
        <begin position="1022"/>
        <end position="1081"/>
    </location>
</feature>
<comment type="pathway">
    <text evidence="5">Lipid metabolism.</text>
</comment>
<evidence type="ECO:0000256" key="27">
    <source>
        <dbReference type="ARBA" id="ARBA00031554"/>
    </source>
</evidence>
<dbReference type="Pfam" id="PF14775">
    <property type="entry name" value="NYD-SP28_assoc"/>
    <property type="match status" value="1"/>
</dbReference>
<feature type="domain" description="Dynein regulatory complex protein 1/2 N-terminal" evidence="41">
    <location>
        <begin position="482"/>
        <end position="589"/>
    </location>
</feature>
<evidence type="ECO:0000259" key="42">
    <source>
        <dbReference type="Pfam" id="PF14775"/>
    </source>
</evidence>
<dbReference type="InterPro" id="IPR039750">
    <property type="entry name" value="DRC1/DRC2"/>
</dbReference>
<feature type="transmembrane region" description="Helical" evidence="40">
    <location>
        <begin position="322"/>
        <end position="342"/>
    </location>
</feature>
<comment type="cofactor">
    <cofactor evidence="1">
        <name>Mn(2+)</name>
        <dbReference type="ChEBI" id="CHEBI:29035"/>
    </cofactor>
</comment>
<keyword evidence="25" id="KW-1208">Phospholipid metabolism</keyword>
<evidence type="ECO:0000256" key="18">
    <source>
        <dbReference type="ARBA" id="ARBA00022990"/>
    </source>
</evidence>
<comment type="subcellular location">
    <subcellularLocation>
        <location evidence="4">Cytoplasm</location>
        <location evidence="4">Cytoskeleton</location>
        <location evidence="4">Flagellum axoneme</location>
    </subcellularLocation>
    <subcellularLocation>
        <location evidence="3">Endoplasmic reticulum membrane</location>
        <topology evidence="3">Multi-pass membrane protein</topology>
    </subcellularLocation>
</comment>
<dbReference type="GO" id="GO:0003352">
    <property type="term" value="P:regulation of cilium movement"/>
    <property type="evidence" value="ECO:0007669"/>
    <property type="project" value="TreeGrafter"/>
</dbReference>
<evidence type="ECO:0000256" key="39">
    <source>
        <dbReference type="SAM" id="MobiDB-lite"/>
    </source>
</evidence>
<keyword evidence="19 38" id="KW-0175">Coiled coil</keyword>
<gene>
    <name evidence="43" type="ORF">E5288_WYG018179</name>
</gene>
<reference evidence="43" key="1">
    <citation type="submission" date="2019-10" db="EMBL/GenBank/DDBJ databases">
        <title>The sequence and de novo assembly of the wild yak genome.</title>
        <authorList>
            <person name="Liu Y."/>
        </authorList>
    </citation>
    <scope>NUCLEOTIDE SEQUENCE [LARGE SCALE GENOMIC DNA]</scope>
    <source>
        <strain evidence="43">WY2019</strain>
    </source>
</reference>
<evidence type="ECO:0000256" key="17">
    <source>
        <dbReference type="ARBA" id="ARBA00022989"/>
    </source>
</evidence>
<evidence type="ECO:0000256" key="28">
    <source>
        <dbReference type="ARBA" id="ARBA00037891"/>
    </source>
</evidence>
<dbReference type="EC" id="2.7.8.1" evidence="29"/>
<evidence type="ECO:0000259" key="41">
    <source>
        <dbReference type="Pfam" id="PF14772"/>
    </source>
</evidence>
<dbReference type="GO" id="GO:0005789">
    <property type="term" value="C:endoplasmic reticulum membrane"/>
    <property type="evidence" value="ECO:0007669"/>
    <property type="project" value="UniProtKB-SubCell"/>
</dbReference>